<dbReference type="Proteomes" id="UP000243975">
    <property type="component" value="Unassembled WGS sequence"/>
</dbReference>
<evidence type="ECO:0000256" key="4">
    <source>
        <dbReference type="PROSITE-ProRule" id="PRU00175"/>
    </source>
</evidence>
<dbReference type="InterPro" id="IPR011016">
    <property type="entry name" value="Znf_RING-CH"/>
</dbReference>
<dbReference type="PANTHER" id="PTHR47662:SF1">
    <property type="entry name" value="RING-TYPE DOMAIN-CONTAINING PROTEIN"/>
    <property type="match status" value="1"/>
</dbReference>
<organism evidence="6 7">
    <name type="scientific">Cynara cardunculus var. scolymus</name>
    <name type="common">Globe artichoke</name>
    <name type="synonym">Cynara scolymus</name>
    <dbReference type="NCBI Taxonomy" id="59895"/>
    <lineage>
        <taxon>Eukaryota</taxon>
        <taxon>Viridiplantae</taxon>
        <taxon>Streptophyta</taxon>
        <taxon>Embryophyta</taxon>
        <taxon>Tracheophyta</taxon>
        <taxon>Spermatophyta</taxon>
        <taxon>Magnoliopsida</taxon>
        <taxon>eudicotyledons</taxon>
        <taxon>Gunneridae</taxon>
        <taxon>Pentapetalae</taxon>
        <taxon>asterids</taxon>
        <taxon>campanulids</taxon>
        <taxon>Asterales</taxon>
        <taxon>Asteraceae</taxon>
        <taxon>Carduoideae</taxon>
        <taxon>Cardueae</taxon>
        <taxon>Carduinae</taxon>
        <taxon>Cynara</taxon>
    </lineage>
</organism>
<keyword evidence="7" id="KW-1185">Reference proteome</keyword>
<dbReference type="Gene3D" id="3.30.40.10">
    <property type="entry name" value="Zinc/RING finger domain, C3HC4 (zinc finger)"/>
    <property type="match status" value="1"/>
</dbReference>
<dbReference type="InterPro" id="IPR013083">
    <property type="entry name" value="Znf_RING/FYVE/PHD"/>
</dbReference>
<evidence type="ECO:0000259" key="5">
    <source>
        <dbReference type="PROSITE" id="PS50089"/>
    </source>
</evidence>
<dbReference type="PROSITE" id="PS50089">
    <property type="entry name" value="ZF_RING_2"/>
    <property type="match status" value="1"/>
</dbReference>
<dbReference type="GO" id="GO:0008270">
    <property type="term" value="F:zinc ion binding"/>
    <property type="evidence" value="ECO:0007669"/>
    <property type="project" value="UniProtKB-KW"/>
</dbReference>
<keyword evidence="3" id="KW-0862">Zinc</keyword>
<proteinExistence type="predicted"/>
<protein>
    <submittedName>
        <fullName evidence="6">Zinc finger, RING-CH-type</fullName>
    </submittedName>
</protein>
<dbReference type="InterPro" id="IPR001841">
    <property type="entry name" value="Znf_RING"/>
</dbReference>
<dbReference type="SUPFAM" id="SSF57850">
    <property type="entry name" value="RING/U-box"/>
    <property type="match status" value="1"/>
</dbReference>
<gene>
    <name evidence="6" type="ORF">Ccrd_000377</name>
</gene>
<comment type="caution">
    <text evidence="6">The sequence shown here is derived from an EMBL/GenBank/DDBJ whole genome shotgun (WGS) entry which is preliminary data.</text>
</comment>
<dbReference type="EMBL" id="LEKV01003830">
    <property type="protein sequence ID" value="KVH97514.1"/>
    <property type="molecule type" value="Genomic_DNA"/>
</dbReference>
<keyword evidence="2 4" id="KW-0863">Zinc-finger</keyword>
<dbReference type="AlphaFoldDB" id="A0A103XV86"/>
<dbReference type="Gramene" id="KVH97514">
    <property type="protein sequence ID" value="KVH97514"/>
    <property type="gene ID" value="Ccrd_000377"/>
</dbReference>
<evidence type="ECO:0000313" key="6">
    <source>
        <dbReference type="EMBL" id="KVH97514.1"/>
    </source>
</evidence>
<keyword evidence="1" id="KW-0479">Metal-binding</keyword>
<evidence type="ECO:0000256" key="3">
    <source>
        <dbReference type="ARBA" id="ARBA00022833"/>
    </source>
</evidence>
<accession>A0A103XV86</accession>
<name>A0A103XV86_CYNCS</name>
<dbReference type="SMART" id="SM00744">
    <property type="entry name" value="RINGv"/>
    <property type="match status" value="1"/>
</dbReference>
<dbReference type="PANTHER" id="PTHR47662">
    <property type="entry name" value="RING-TYPE DOMAIN-CONTAINING PROTEIN"/>
    <property type="match status" value="1"/>
</dbReference>
<feature type="domain" description="RING-type" evidence="5">
    <location>
        <begin position="47"/>
        <end position="89"/>
    </location>
</feature>
<sequence length="129" mass="15153">MSIYILSFITRLIRVVDFLINHVFFHHRMLHLPSKFGSLNDEEEIQCAICLSKVEDDDEIRELRCDHFFHSNCLDKWFSYRHTTCPLCRDNLVVPPKIDGTTGSQEMLFFNFCRTTTSSDDDDGTWLLS</sequence>
<dbReference type="OMA" id="FHYELTS"/>
<evidence type="ECO:0000256" key="1">
    <source>
        <dbReference type="ARBA" id="ARBA00022723"/>
    </source>
</evidence>
<evidence type="ECO:0000256" key="2">
    <source>
        <dbReference type="ARBA" id="ARBA00022771"/>
    </source>
</evidence>
<reference evidence="6 7" key="1">
    <citation type="journal article" date="2016" name="Sci. Rep.">
        <title>The genome sequence of the outbreeding globe artichoke constructed de novo incorporating a phase-aware low-pass sequencing strategy of F1 progeny.</title>
        <authorList>
            <person name="Scaglione D."/>
            <person name="Reyes-Chin-Wo S."/>
            <person name="Acquadro A."/>
            <person name="Froenicke L."/>
            <person name="Portis E."/>
            <person name="Beitel C."/>
            <person name="Tirone M."/>
            <person name="Mauro R."/>
            <person name="Lo Monaco A."/>
            <person name="Mauromicale G."/>
            <person name="Faccioli P."/>
            <person name="Cattivelli L."/>
            <person name="Rieseberg L."/>
            <person name="Michelmore R."/>
            <person name="Lanteri S."/>
        </authorList>
    </citation>
    <scope>NUCLEOTIDE SEQUENCE [LARGE SCALE GENOMIC DNA]</scope>
    <source>
        <strain evidence="6">2C</strain>
    </source>
</reference>
<dbReference type="Pfam" id="PF13639">
    <property type="entry name" value="zf-RING_2"/>
    <property type="match status" value="1"/>
</dbReference>
<dbReference type="STRING" id="59895.A0A103XV86"/>
<dbReference type="SMART" id="SM00184">
    <property type="entry name" value="RING"/>
    <property type="match status" value="1"/>
</dbReference>
<dbReference type="CDD" id="cd16454">
    <property type="entry name" value="RING-H2_PA-TM-RING"/>
    <property type="match status" value="1"/>
</dbReference>
<evidence type="ECO:0000313" key="7">
    <source>
        <dbReference type="Proteomes" id="UP000243975"/>
    </source>
</evidence>